<keyword evidence="7 12" id="KW-0489">Methyltransferase</keyword>
<reference evidence="15 16" key="1">
    <citation type="submission" date="2019-06" db="EMBL/GenBank/DDBJ databases">
        <title>Sequencing the genomes of 1000 actinobacteria strains.</title>
        <authorList>
            <person name="Klenk H.-P."/>
        </authorList>
    </citation>
    <scope>NUCLEOTIDE SEQUENCE [LARGE SCALE GENOMIC DNA]</scope>
    <source>
        <strain evidence="15 16">DSM 4813</strain>
    </source>
</reference>
<evidence type="ECO:0000313" key="15">
    <source>
        <dbReference type="EMBL" id="TQL64172.1"/>
    </source>
</evidence>
<dbReference type="SUPFAM" id="SSF75217">
    <property type="entry name" value="alpha/beta knot"/>
    <property type="match status" value="1"/>
</dbReference>
<feature type="domain" description="Ribosomal RNA small subunit methyltransferase E PUA-like" evidence="14">
    <location>
        <begin position="24"/>
        <end position="70"/>
    </location>
</feature>
<dbReference type="GO" id="GO:0005737">
    <property type="term" value="C:cytoplasm"/>
    <property type="evidence" value="ECO:0007669"/>
    <property type="project" value="UniProtKB-SubCell"/>
</dbReference>
<evidence type="ECO:0000256" key="11">
    <source>
        <dbReference type="ARBA" id="ARBA00047944"/>
    </source>
</evidence>
<comment type="subcellular location">
    <subcellularLocation>
        <location evidence="1 12">Cytoplasm</location>
    </subcellularLocation>
</comment>
<sequence>MSASVFVVTPQVARAARVGGTVPVDGPEGRHAAQVQRLAPGEPIELVDGAGTRITGHVDQTSGKSLTVRVSEVVTEPEPAVRFTLVQALAKGDRDDLAIQTATELGVSGVVPWQARNCVVKWRGERAGKAHAKWREGLISASKQSRRSWHPALGELVVGNALAQRIQQVVADGGVVLVLDADAPRSLADVPKPVAPGAQVWLVVGPEGGIDPSELAEFAAAGAQSAHLGPHVLRTSTAGPAALSALSVVWGLWGRRDRLDA</sequence>
<evidence type="ECO:0000256" key="12">
    <source>
        <dbReference type="PIRNR" id="PIRNR015601"/>
    </source>
</evidence>
<dbReference type="Pfam" id="PF20260">
    <property type="entry name" value="PUA_4"/>
    <property type="match status" value="1"/>
</dbReference>
<dbReference type="InterPro" id="IPR029026">
    <property type="entry name" value="tRNA_m1G_MTases_N"/>
</dbReference>
<keyword evidence="6 12" id="KW-0698">rRNA processing</keyword>
<dbReference type="AlphaFoldDB" id="A0A542ZV04"/>
<evidence type="ECO:0000313" key="16">
    <source>
        <dbReference type="Proteomes" id="UP000315389"/>
    </source>
</evidence>
<dbReference type="Proteomes" id="UP000315389">
    <property type="component" value="Unassembled WGS sequence"/>
</dbReference>
<dbReference type="NCBIfam" id="NF008693">
    <property type="entry name" value="PRK11713.2-3"/>
    <property type="match status" value="1"/>
</dbReference>
<dbReference type="CDD" id="cd18084">
    <property type="entry name" value="RsmE-like"/>
    <property type="match status" value="1"/>
</dbReference>
<dbReference type="GO" id="GO:0070042">
    <property type="term" value="F:rRNA (uridine-N3-)-methyltransferase activity"/>
    <property type="evidence" value="ECO:0007669"/>
    <property type="project" value="TreeGrafter"/>
</dbReference>
<comment type="similarity">
    <text evidence="2 12">Belongs to the RNA methyltransferase RsmE family.</text>
</comment>
<evidence type="ECO:0000256" key="3">
    <source>
        <dbReference type="ARBA" id="ARBA00012328"/>
    </source>
</evidence>
<evidence type="ECO:0000256" key="4">
    <source>
        <dbReference type="ARBA" id="ARBA00013673"/>
    </source>
</evidence>
<evidence type="ECO:0000256" key="9">
    <source>
        <dbReference type="ARBA" id="ARBA00022691"/>
    </source>
</evidence>
<evidence type="ECO:0000256" key="2">
    <source>
        <dbReference type="ARBA" id="ARBA00005528"/>
    </source>
</evidence>
<evidence type="ECO:0000256" key="1">
    <source>
        <dbReference type="ARBA" id="ARBA00004496"/>
    </source>
</evidence>
<evidence type="ECO:0000259" key="13">
    <source>
        <dbReference type="Pfam" id="PF04452"/>
    </source>
</evidence>
<keyword evidence="8 12" id="KW-0808">Transferase</keyword>
<comment type="function">
    <text evidence="10 12">Specifically methylates the N3 position of the uracil ring of uridine 1498 (m3U1498) in 16S rRNA. Acts on the fully assembled 30S ribosomal subunit.</text>
</comment>
<dbReference type="PANTHER" id="PTHR30027:SF3">
    <property type="entry name" value="16S RRNA (URACIL(1498)-N(3))-METHYLTRANSFERASE"/>
    <property type="match status" value="1"/>
</dbReference>
<evidence type="ECO:0000256" key="5">
    <source>
        <dbReference type="ARBA" id="ARBA00022490"/>
    </source>
</evidence>
<evidence type="ECO:0000256" key="7">
    <source>
        <dbReference type="ARBA" id="ARBA00022603"/>
    </source>
</evidence>
<dbReference type="Pfam" id="PF04452">
    <property type="entry name" value="Methyltrans_RNA"/>
    <property type="match status" value="1"/>
</dbReference>
<gene>
    <name evidence="15" type="ORF">FB461_0663</name>
</gene>
<dbReference type="Gene3D" id="3.40.1280.10">
    <property type="match status" value="1"/>
</dbReference>
<dbReference type="PIRSF" id="PIRSF015601">
    <property type="entry name" value="MTase_slr0722"/>
    <property type="match status" value="1"/>
</dbReference>
<evidence type="ECO:0000256" key="6">
    <source>
        <dbReference type="ARBA" id="ARBA00022552"/>
    </source>
</evidence>
<dbReference type="InterPro" id="IPR046887">
    <property type="entry name" value="RsmE_PUA-like"/>
</dbReference>
<accession>A0A542ZV04</accession>
<keyword evidence="16" id="KW-1185">Reference proteome</keyword>
<comment type="caution">
    <text evidence="15">The sequence shown here is derived from an EMBL/GenBank/DDBJ whole genome shotgun (WGS) entry which is preliminary data.</text>
</comment>
<evidence type="ECO:0000256" key="10">
    <source>
        <dbReference type="ARBA" id="ARBA00025699"/>
    </source>
</evidence>
<keyword evidence="5 12" id="KW-0963">Cytoplasm</keyword>
<feature type="domain" description="Ribosomal RNA small subunit methyltransferase E methyltransferase" evidence="13">
    <location>
        <begin position="79"/>
        <end position="246"/>
    </location>
</feature>
<dbReference type="PANTHER" id="PTHR30027">
    <property type="entry name" value="RIBOSOMAL RNA SMALL SUBUNIT METHYLTRANSFERASE E"/>
    <property type="match status" value="1"/>
</dbReference>
<dbReference type="Gene3D" id="2.40.240.20">
    <property type="entry name" value="Hypothetical PUA domain-like, domain 1"/>
    <property type="match status" value="1"/>
</dbReference>
<dbReference type="EMBL" id="VFOS01000001">
    <property type="protein sequence ID" value="TQL64172.1"/>
    <property type="molecule type" value="Genomic_DNA"/>
</dbReference>
<name>A0A542ZV04_RARFA</name>
<dbReference type="InterPro" id="IPR029028">
    <property type="entry name" value="Alpha/beta_knot_MTases"/>
</dbReference>
<keyword evidence="9 12" id="KW-0949">S-adenosyl-L-methionine</keyword>
<proteinExistence type="inferred from homology"/>
<organism evidence="15 16">
    <name type="scientific">Rarobacter faecitabidus</name>
    <dbReference type="NCBI Taxonomy" id="13243"/>
    <lineage>
        <taxon>Bacteria</taxon>
        <taxon>Bacillati</taxon>
        <taxon>Actinomycetota</taxon>
        <taxon>Actinomycetes</taxon>
        <taxon>Micrococcales</taxon>
        <taxon>Rarobacteraceae</taxon>
        <taxon>Rarobacter</taxon>
    </lineage>
</organism>
<dbReference type="NCBIfam" id="TIGR00046">
    <property type="entry name" value="RsmE family RNA methyltransferase"/>
    <property type="match status" value="1"/>
</dbReference>
<dbReference type="InterPro" id="IPR015947">
    <property type="entry name" value="PUA-like_sf"/>
</dbReference>
<dbReference type="InterPro" id="IPR006700">
    <property type="entry name" value="RsmE"/>
</dbReference>
<dbReference type="InterPro" id="IPR046886">
    <property type="entry name" value="RsmE_MTase_dom"/>
</dbReference>
<dbReference type="OrthoDB" id="9808126at2"/>
<dbReference type="GO" id="GO:0070475">
    <property type="term" value="P:rRNA base methylation"/>
    <property type="evidence" value="ECO:0007669"/>
    <property type="project" value="TreeGrafter"/>
</dbReference>
<dbReference type="SUPFAM" id="SSF88697">
    <property type="entry name" value="PUA domain-like"/>
    <property type="match status" value="1"/>
</dbReference>
<evidence type="ECO:0000259" key="14">
    <source>
        <dbReference type="Pfam" id="PF20260"/>
    </source>
</evidence>
<comment type="catalytic activity">
    <reaction evidence="11 12">
        <text>uridine(1498) in 16S rRNA + S-adenosyl-L-methionine = N(3)-methyluridine(1498) in 16S rRNA + S-adenosyl-L-homocysteine + H(+)</text>
        <dbReference type="Rhea" id="RHEA:42920"/>
        <dbReference type="Rhea" id="RHEA-COMP:10283"/>
        <dbReference type="Rhea" id="RHEA-COMP:10284"/>
        <dbReference type="ChEBI" id="CHEBI:15378"/>
        <dbReference type="ChEBI" id="CHEBI:57856"/>
        <dbReference type="ChEBI" id="CHEBI:59789"/>
        <dbReference type="ChEBI" id="CHEBI:65315"/>
        <dbReference type="ChEBI" id="CHEBI:74502"/>
        <dbReference type="EC" id="2.1.1.193"/>
    </reaction>
</comment>
<dbReference type="RefSeq" id="WP_142118924.1">
    <property type="nucleotide sequence ID" value="NZ_BAAASV010000003.1"/>
</dbReference>
<dbReference type="EC" id="2.1.1.193" evidence="3 12"/>
<evidence type="ECO:0000256" key="8">
    <source>
        <dbReference type="ARBA" id="ARBA00022679"/>
    </source>
</evidence>
<protein>
    <recommendedName>
        <fullName evidence="4 12">Ribosomal RNA small subunit methyltransferase E</fullName>
        <ecNumber evidence="3 12">2.1.1.193</ecNumber>
    </recommendedName>
</protein>